<dbReference type="KEGG" id="fld:ABNE31_14475"/>
<organism evidence="2">
    <name type="scientific">Flagellimonas sp. MMG031</name>
    <dbReference type="NCBI Taxonomy" id="3158549"/>
    <lineage>
        <taxon>Bacteria</taxon>
        <taxon>Pseudomonadati</taxon>
        <taxon>Bacteroidota</taxon>
        <taxon>Flavobacteriia</taxon>
        <taxon>Flavobacteriales</taxon>
        <taxon>Flavobacteriaceae</taxon>
        <taxon>Flagellimonas</taxon>
    </lineage>
</organism>
<sequence>MQHNFYIKTKKEQDRIQALIGAAAFVVVLLFSLISWLTGFYLLIMVVIPIVLSVIAPFFDVPSLKKSGKLNYHSLLFISEPPKDGTLKVHGGTLLDYVFVINRQKNGKQRTVFILQQYVQGLLDLIATYETQENNSLVIHGTSYIINERTAKRIGFRKVKGDGIQYLILLLNYFNVMIQYSISKGKLSFPKLTETNTFEATLGELIAKKEDIERLNQMLKTTIEIQKST</sequence>
<feature type="transmembrane region" description="Helical" evidence="1">
    <location>
        <begin position="40"/>
        <end position="59"/>
    </location>
</feature>
<keyword evidence="1" id="KW-0812">Transmembrane</keyword>
<evidence type="ECO:0000256" key="1">
    <source>
        <dbReference type="SAM" id="Phobius"/>
    </source>
</evidence>
<protein>
    <submittedName>
        <fullName evidence="2">Uncharacterized protein</fullName>
    </submittedName>
</protein>
<name>A0AAU7MX57_9FLAO</name>
<keyword evidence="1" id="KW-0472">Membrane</keyword>
<accession>A0AAU7MX57</accession>
<proteinExistence type="predicted"/>
<gene>
    <name evidence="2" type="ORF">ABNE31_14475</name>
</gene>
<dbReference type="EMBL" id="CP157804">
    <property type="protein sequence ID" value="XBQ22801.1"/>
    <property type="molecule type" value="Genomic_DNA"/>
</dbReference>
<evidence type="ECO:0000313" key="2">
    <source>
        <dbReference type="EMBL" id="XBQ22801.1"/>
    </source>
</evidence>
<keyword evidence="1" id="KW-1133">Transmembrane helix</keyword>
<dbReference type="RefSeq" id="WP_349351630.1">
    <property type="nucleotide sequence ID" value="NZ_CP157804.1"/>
</dbReference>
<reference evidence="2" key="1">
    <citation type="submission" date="2024-05" db="EMBL/GenBank/DDBJ databases">
        <title>Draft Genome Sequences of Flagellimonas sp. MMG031 and Marinobacter sp. MMG032 Isolated from the dinoflagellate Symbiodinium pilosum.</title>
        <authorList>
            <person name="Shikuma N.J."/>
            <person name="Farrell M.V."/>
        </authorList>
    </citation>
    <scope>NUCLEOTIDE SEQUENCE</scope>
    <source>
        <strain evidence="2">MMG031</strain>
    </source>
</reference>
<feature type="transmembrane region" description="Helical" evidence="1">
    <location>
        <begin position="16"/>
        <end position="34"/>
    </location>
</feature>
<dbReference type="AlphaFoldDB" id="A0AAU7MX57"/>